<evidence type="ECO:0000313" key="1">
    <source>
        <dbReference type="EMBL" id="MFD1887315.1"/>
    </source>
</evidence>
<sequence>MQRKSSNLLLQVYEYNLATYTLELFDLPACLLVYLRSIIQYVIVCYNAIFNM</sequence>
<organism evidence="1 2">
    <name type="scientific">Paenibacillus wenxiniae</name>
    <dbReference type="NCBI Taxonomy" id="1636843"/>
    <lineage>
        <taxon>Bacteria</taxon>
        <taxon>Bacillati</taxon>
        <taxon>Bacillota</taxon>
        <taxon>Bacilli</taxon>
        <taxon>Bacillales</taxon>
        <taxon>Paenibacillaceae</taxon>
        <taxon>Paenibacillus</taxon>
    </lineage>
</organism>
<accession>A0ABW4RMP3</accession>
<name>A0ABW4RMP3_9BACL</name>
<protein>
    <submittedName>
        <fullName evidence="1">Uncharacterized protein</fullName>
    </submittedName>
</protein>
<reference evidence="2" key="1">
    <citation type="journal article" date="2019" name="Int. J. Syst. Evol. Microbiol.">
        <title>The Global Catalogue of Microorganisms (GCM) 10K type strain sequencing project: providing services to taxonomists for standard genome sequencing and annotation.</title>
        <authorList>
            <consortium name="The Broad Institute Genomics Platform"/>
            <consortium name="The Broad Institute Genome Sequencing Center for Infectious Disease"/>
            <person name="Wu L."/>
            <person name="Ma J."/>
        </authorList>
    </citation>
    <scope>NUCLEOTIDE SEQUENCE [LARGE SCALE GENOMIC DNA]</scope>
    <source>
        <strain evidence="2">CCUG 54950</strain>
    </source>
</reference>
<evidence type="ECO:0000313" key="2">
    <source>
        <dbReference type="Proteomes" id="UP001597233"/>
    </source>
</evidence>
<dbReference type="RefSeq" id="WP_347325192.1">
    <property type="nucleotide sequence ID" value="NZ_JBCGUH010000005.1"/>
</dbReference>
<dbReference type="EMBL" id="JBHUEH010000023">
    <property type="protein sequence ID" value="MFD1887315.1"/>
    <property type="molecule type" value="Genomic_DNA"/>
</dbReference>
<dbReference type="Proteomes" id="UP001597233">
    <property type="component" value="Unassembled WGS sequence"/>
</dbReference>
<proteinExistence type="predicted"/>
<gene>
    <name evidence="1" type="ORF">ACFSC9_17610</name>
</gene>
<keyword evidence="2" id="KW-1185">Reference proteome</keyword>
<comment type="caution">
    <text evidence="1">The sequence shown here is derived from an EMBL/GenBank/DDBJ whole genome shotgun (WGS) entry which is preliminary data.</text>
</comment>